<evidence type="ECO:0000256" key="6">
    <source>
        <dbReference type="PIRSR" id="PIRSR000390-1"/>
    </source>
</evidence>
<dbReference type="EMBL" id="LNNH01000032">
    <property type="protein sequence ID" value="KWW16561.1"/>
    <property type="molecule type" value="Genomic_DNA"/>
</dbReference>
<dbReference type="Gene3D" id="3.40.640.10">
    <property type="entry name" value="Type I PLP-dependent aspartate aminotransferase-like (Major domain)"/>
    <property type="match status" value="1"/>
</dbReference>
<feature type="active site" description="Proton acceptor" evidence="6">
    <location>
        <position position="191"/>
    </location>
</feature>
<keyword evidence="10" id="KW-1185">Reference proteome</keyword>
<evidence type="ECO:0000256" key="5">
    <source>
        <dbReference type="ARBA" id="ARBA00037999"/>
    </source>
</evidence>
<keyword evidence="4 7" id="KW-0663">Pyridoxal phosphate</keyword>
<comment type="similarity">
    <text evidence="5 8">Belongs to the DegT/DnrJ/EryC1 family.</text>
</comment>
<name>A0A109MVZ6_9BACI</name>
<evidence type="ECO:0000313" key="10">
    <source>
        <dbReference type="Proteomes" id="UP000064189"/>
    </source>
</evidence>
<dbReference type="GO" id="GO:0000271">
    <property type="term" value="P:polysaccharide biosynthetic process"/>
    <property type="evidence" value="ECO:0007669"/>
    <property type="project" value="TreeGrafter"/>
</dbReference>
<comment type="caution">
    <text evidence="9">The sequence shown here is derived from an EMBL/GenBank/DDBJ whole genome shotgun (WGS) entry which is preliminary data.</text>
</comment>
<accession>A0A109MVZ6</accession>
<evidence type="ECO:0000256" key="4">
    <source>
        <dbReference type="ARBA" id="ARBA00022898"/>
    </source>
</evidence>
<evidence type="ECO:0000256" key="7">
    <source>
        <dbReference type="PIRSR" id="PIRSR000390-2"/>
    </source>
</evidence>
<dbReference type="GO" id="GO:0008483">
    <property type="term" value="F:transaminase activity"/>
    <property type="evidence" value="ECO:0007669"/>
    <property type="project" value="UniProtKB-KW"/>
</dbReference>
<sequence>MVQKRVFLSPPHMSGNEQYYVEQAFETNWIAPLGPNVKALEEGFAQYAGTNGALAVSSGTSAIHLALKVLGVSRGDTVFCSSFTFIASANPIVYQGAEPVFIDSEFDTWNMSPQALEIALDTAKKKRRIPKAVILVHLFGQSAKVEEIQSICRKYKVALIEDAAESLGSTFKGKQTGSFGDMGIYSLNGNKIITASGGGMLVSDNEDYLDKALFLSTQARDPAIHYEHSSVGYNYRLSNILAGVGRAQLEVLDDRVSARRGVFDRYQKSLGAIPGIAFMPELKDTRGNRWLTAVIIDEKVTGTRPIDIIHALEAENIESRPLWKPLHLQPIFKGSAFFTAADDIGVSSRLFEQGLCLPSGSAMTKEDQDRIAAIVKEIAAPSKMTQ</sequence>
<dbReference type="GO" id="GO:0030170">
    <property type="term" value="F:pyridoxal phosphate binding"/>
    <property type="evidence" value="ECO:0007669"/>
    <property type="project" value="TreeGrafter"/>
</dbReference>
<dbReference type="InterPro" id="IPR000653">
    <property type="entry name" value="DegT/StrS_aminotransferase"/>
</dbReference>
<dbReference type="Proteomes" id="UP000064189">
    <property type="component" value="Unassembled WGS sequence"/>
</dbReference>
<gene>
    <name evidence="9" type="ORF">AS888_24345</name>
</gene>
<evidence type="ECO:0000256" key="3">
    <source>
        <dbReference type="ARBA" id="ARBA00022679"/>
    </source>
</evidence>
<dbReference type="PANTHER" id="PTHR30244:SF34">
    <property type="entry name" value="DTDP-4-AMINO-4,6-DIDEOXYGALACTOSE TRANSAMINASE"/>
    <property type="match status" value="1"/>
</dbReference>
<organism evidence="9 10">
    <name type="scientific">Peribacillus simplex</name>
    <dbReference type="NCBI Taxonomy" id="1478"/>
    <lineage>
        <taxon>Bacteria</taxon>
        <taxon>Bacillati</taxon>
        <taxon>Bacillota</taxon>
        <taxon>Bacilli</taxon>
        <taxon>Bacillales</taxon>
        <taxon>Bacillaceae</taxon>
        <taxon>Peribacillus</taxon>
    </lineage>
</organism>
<protein>
    <submittedName>
        <fullName evidence="9">Pyridoxal phosphate-dependent aminotransferase</fullName>
    </submittedName>
</protein>
<dbReference type="InterPro" id="IPR015421">
    <property type="entry name" value="PyrdxlP-dep_Trfase_major"/>
</dbReference>
<evidence type="ECO:0000256" key="2">
    <source>
        <dbReference type="ARBA" id="ARBA00022576"/>
    </source>
</evidence>
<evidence type="ECO:0000313" key="9">
    <source>
        <dbReference type="EMBL" id="KWW16561.1"/>
    </source>
</evidence>
<dbReference type="FunFam" id="3.40.640.10:FF:000090">
    <property type="entry name" value="Pyridoxal phosphate-dependent aminotransferase"/>
    <property type="match status" value="1"/>
</dbReference>
<dbReference type="InterPro" id="IPR015422">
    <property type="entry name" value="PyrdxlP-dep_Trfase_small"/>
</dbReference>
<dbReference type="AlphaFoldDB" id="A0A109MVZ6"/>
<feature type="modified residue" description="N6-(pyridoxal phosphate)lysine" evidence="7">
    <location>
        <position position="191"/>
    </location>
</feature>
<dbReference type="RefSeq" id="WP_061143295.1">
    <property type="nucleotide sequence ID" value="NZ_LNNH01000032.1"/>
</dbReference>
<dbReference type="CDD" id="cd00616">
    <property type="entry name" value="AHBA_syn"/>
    <property type="match status" value="1"/>
</dbReference>
<reference evidence="9 10" key="1">
    <citation type="submission" date="2015-11" db="EMBL/GenBank/DDBJ databases">
        <title>Genome Sequence of Bacillus simplex strain VanAntwerpen2.</title>
        <authorList>
            <person name="Couger M.B."/>
        </authorList>
    </citation>
    <scope>NUCLEOTIDE SEQUENCE [LARGE SCALE GENOMIC DNA]</scope>
    <source>
        <strain evidence="9 10">VanAntwerpen02</strain>
    </source>
</reference>
<proteinExistence type="inferred from homology"/>
<dbReference type="Pfam" id="PF01041">
    <property type="entry name" value="DegT_DnrJ_EryC1"/>
    <property type="match status" value="1"/>
</dbReference>
<dbReference type="PIRSF" id="PIRSF000390">
    <property type="entry name" value="PLP_StrS"/>
    <property type="match status" value="1"/>
</dbReference>
<dbReference type="SUPFAM" id="SSF53383">
    <property type="entry name" value="PLP-dependent transferases"/>
    <property type="match status" value="1"/>
</dbReference>
<dbReference type="Gene3D" id="3.90.1150.10">
    <property type="entry name" value="Aspartate Aminotransferase, domain 1"/>
    <property type="match status" value="1"/>
</dbReference>
<dbReference type="PANTHER" id="PTHR30244">
    <property type="entry name" value="TRANSAMINASE"/>
    <property type="match status" value="1"/>
</dbReference>
<comment type="cofactor">
    <cofactor evidence="1">
        <name>pyridoxal 5'-phosphate</name>
        <dbReference type="ChEBI" id="CHEBI:597326"/>
    </cofactor>
</comment>
<dbReference type="InterPro" id="IPR015424">
    <property type="entry name" value="PyrdxlP-dep_Trfase"/>
</dbReference>
<evidence type="ECO:0000256" key="1">
    <source>
        <dbReference type="ARBA" id="ARBA00001933"/>
    </source>
</evidence>
<keyword evidence="2 9" id="KW-0032">Aminotransferase</keyword>
<keyword evidence="3 9" id="KW-0808">Transferase</keyword>
<evidence type="ECO:0000256" key="8">
    <source>
        <dbReference type="RuleBase" id="RU004508"/>
    </source>
</evidence>